<protein>
    <submittedName>
        <fullName evidence="2">RxLR effector protein</fullName>
    </submittedName>
</protein>
<accession>A0A225W0T4</accession>
<dbReference type="AlphaFoldDB" id="A0A225W0T4"/>
<dbReference type="OrthoDB" id="116396at2759"/>
<sequence>MKKEYMLQLSNKLLIFIREKPEKVFNIRFGLGKAGDNIDEQRKIIQWFRYARDYRAKLGDDRLSEEKIYDILAKTSEAKRSILFQSLKDIPDVKDLATATQKYQIQLWVNQNREASWVAKTLEIALRKRVERDTKPMYSILEEFIKLKNTPTVS</sequence>
<evidence type="ECO:0000259" key="1">
    <source>
        <dbReference type="Pfam" id="PF18634"/>
    </source>
</evidence>
<comment type="caution">
    <text evidence="2">The sequence shown here is derived from an EMBL/GenBank/DDBJ whole genome shotgun (WGS) entry which is preliminary data.</text>
</comment>
<feature type="domain" description="RXLR phytopathogen effector protein WY-domain" evidence="1">
    <location>
        <begin position="54"/>
        <end position="102"/>
    </location>
</feature>
<reference evidence="3" key="1">
    <citation type="submission" date="2017-03" db="EMBL/GenBank/DDBJ databases">
        <title>Phytopthora megakarya and P. palmivora, two closely related causual agents of cacao black pod achieved similar genome size and gene model numbers by different mechanisms.</title>
        <authorList>
            <person name="Ali S."/>
            <person name="Shao J."/>
            <person name="Larry D.J."/>
            <person name="Kronmiller B."/>
            <person name="Shen D."/>
            <person name="Strem M.D."/>
            <person name="Melnick R.L."/>
            <person name="Guiltinan M.J."/>
            <person name="Tyler B.M."/>
            <person name="Meinhardt L.W."/>
            <person name="Bailey B.A."/>
        </authorList>
    </citation>
    <scope>NUCLEOTIDE SEQUENCE [LARGE SCALE GENOMIC DNA]</scope>
    <source>
        <strain evidence="3">zdho120</strain>
    </source>
</reference>
<dbReference type="Pfam" id="PF18634">
    <property type="entry name" value="RXLR_WY"/>
    <property type="match status" value="1"/>
</dbReference>
<organism evidence="2 3">
    <name type="scientific">Phytophthora megakarya</name>
    <dbReference type="NCBI Taxonomy" id="4795"/>
    <lineage>
        <taxon>Eukaryota</taxon>
        <taxon>Sar</taxon>
        <taxon>Stramenopiles</taxon>
        <taxon>Oomycota</taxon>
        <taxon>Peronosporomycetes</taxon>
        <taxon>Peronosporales</taxon>
        <taxon>Peronosporaceae</taxon>
        <taxon>Phytophthora</taxon>
    </lineage>
</organism>
<proteinExistence type="predicted"/>
<dbReference type="InterPro" id="IPR040786">
    <property type="entry name" value="RXLR_WY"/>
</dbReference>
<evidence type="ECO:0000313" key="2">
    <source>
        <dbReference type="EMBL" id="OWZ11205.1"/>
    </source>
</evidence>
<name>A0A225W0T4_9STRA</name>
<keyword evidence="3" id="KW-1185">Reference proteome</keyword>
<dbReference type="EMBL" id="NBNE01002194">
    <property type="protein sequence ID" value="OWZ11205.1"/>
    <property type="molecule type" value="Genomic_DNA"/>
</dbReference>
<dbReference type="Proteomes" id="UP000198211">
    <property type="component" value="Unassembled WGS sequence"/>
</dbReference>
<evidence type="ECO:0000313" key="3">
    <source>
        <dbReference type="Proteomes" id="UP000198211"/>
    </source>
</evidence>
<gene>
    <name evidence="2" type="ORF">PHMEG_00015811</name>
</gene>